<organism evidence="1 2">
    <name type="scientific">Racocetra persica</name>
    <dbReference type="NCBI Taxonomy" id="160502"/>
    <lineage>
        <taxon>Eukaryota</taxon>
        <taxon>Fungi</taxon>
        <taxon>Fungi incertae sedis</taxon>
        <taxon>Mucoromycota</taxon>
        <taxon>Glomeromycotina</taxon>
        <taxon>Glomeromycetes</taxon>
        <taxon>Diversisporales</taxon>
        <taxon>Gigasporaceae</taxon>
        <taxon>Racocetra</taxon>
    </lineage>
</organism>
<gene>
    <name evidence="1" type="ORF">RPERSI_LOCUS11818</name>
</gene>
<comment type="caution">
    <text evidence="1">The sequence shown here is derived from an EMBL/GenBank/DDBJ whole genome shotgun (WGS) entry which is preliminary data.</text>
</comment>
<name>A0ACA9PYQ5_9GLOM</name>
<accession>A0ACA9PYQ5</accession>
<dbReference type="EMBL" id="CAJVQC010024671">
    <property type="protein sequence ID" value="CAG8727348.1"/>
    <property type="molecule type" value="Genomic_DNA"/>
</dbReference>
<protein>
    <submittedName>
        <fullName evidence="1">21932_t:CDS:1</fullName>
    </submittedName>
</protein>
<evidence type="ECO:0000313" key="2">
    <source>
        <dbReference type="Proteomes" id="UP000789920"/>
    </source>
</evidence>
<proteinExistence type="predicted"/>
<dbReference type="Proteomes" id="UP000789920">
    <property type="component" value="Unassembled WGS sequence"/>
</dbReference>
<feature type="non-terminal residue" evidence="1">
    <location>
        <position position="1"/>
    </location>
</feature>
<evidence type="ECO:0000313" key="1">
    <source>
        <dbReference type="EMBL" id="CAG8727348.1"/>
    </source>
</evidence>
<keyword evidence="2" id="KW-1185">Reference proteome</keyword>
<reference evidence="1" key="1">
    <citation type="submission" date="2021-06" db="EMBL/GenBank/DDBJ databases">
        <authorList>
            <person name="Kallberg Y."/>
            <person name="Tangrot J."/>
            <person name="Rosling A."/>
        </authorList>
    </citation>
    <scope>NUCLEOTIDE SEQUENCE</scope>
    <source>
        <strain evidence="1">MA461A</strain>
    </source>
</reference>
<sequence>TQSGLNFLPYILSVVVFIFLSGQLFSLTDKIQFRLVTIIASALIIIGSGLAITWRENTGYGEHIGYMLIGGIGMGASLQVVTLCVQGLAEPRDIASVTTLSFFFRNIGGVFGVAMSGTAFNNRLSQELSTLSLPPSFSTQSVYTIQSLPPDTRILVIHAYVLAFQFTFTLLTIYSALMFITALFIGNSKPIHKDGEK</sequence>